<organism evidence="10">
    <name type="scientific">Eucalyptus grandis</name>
    <name type="common">Flooded gum</name>
    <dbReference type="NCBI Taxonomy" id="71139"/>
    <lineage>
        <taxon>Eukaryota</taxon>
        <taxon>Viridiplantae</taxon>
        <taxon>Streptophyta</taxon>
        <taxon>Embryophyta</taxon>
        <taxon>Tracheophyta</taxon>
        <taxon>Spermatophyta</taxon>
        <taxon>Magnoliopsida</taxon>
        <taxon>eudicotyledons</taxon>
        <taxon>Gunneridae</taxon>
        <taxon>Pentapetalae</taxon>
        <taxon>rosids</taxon>
        <taxon>malvids</taxon>
        <taxon>Myrtales</taxon>
        <taxon>Myrtaceae</taxon>
        <taxon>Myrtoideae</taxon>
        <taxon>Eucalypteae</taxon>
        <taxon>Eucalyptus</taxon>
    </lineage>
</organism>
<comment type="similarity">
    <text evidence="2 8">Belongs to the DHHC palmitoyltransferase family.</text>
</comment>
<dbReference type="Pfam" id="PF01529">
    <property type="entry name" value="DHHC"/>
    <property type="match status" value="1"/>
</dbReference>
<feature type="transmembrane region" description="Helical" evidence="8">
    <location>
        <begin position="194"/>
        <end position="217"/>
    </location>
</feature>
<dbReference type="STRING" id="71139.A0A059BG10"/>
<dbReference type="GO" id="GO:0005783">
    <property type="term" value="C:endoplasmic reticulum"/>
    <property type="evidence" value="ECO:0000318"/>
    <property type="project" value="GO_Central"/>
</dbReference>
<comment type="subcellular location">
    <subcellularLocation>
        <location evidence="1">Endomembrane system</location>
        <topology evidence="1">Multi-pass membrane protein</topology>
    </subcellularLocation>
</comment>
<feature type="transmembrane region" description="Helical" evidence="8">
    <location>
        <begin position="68"/>
        <end position="88"/>
    </location>
</feature>
<name>A0A059BG10_EUCGR</name>
<evidence type="ECO:0000256" key="8">
    <source>
        <dbReference type="RuleBase" id="RU079119"/>
    </source>
</evidence>
<comment type="catalytic activity">
    <reaction evidence="8">
        <text>L-cysteinyl-[protein] + hexadecanoyl-CoA = S-hexadecanoyl-L-cysteinyl-[protein] + CoA</text>
        <dbReference type="Rhea" id="RHEA:36683"/>
        <dbReference type="Rhea" id="RHEA-COMP:10131"/>
        <dbReference type="Rhea" id="RHEA-COMP:11032"/>
        <dbReference type="ChEBI" id="CHEBI:29950"/>
        <dbReference type="ChEBI" id="CHEBI:57287"/>
        <dbReference type="ChEBI" id="CHEBI:57379"/>
        <dbReference type="ChEBI" id="CHEBI:74151"/>
        <dbReference type="EC" id="2.3.1.225"/>
    </reaction>
</comment>
<dbReference type="GO" id="GO:0019706">
    <property type="term" value="F:protein-cysteine S-palmitoyltransferase activity"/>
    <property type="evidence" value="ECO:0000318"/>
    <property type="project" value="GO_Central"/>
</dbReference>
<keyword evidence="4 8" id="KW-0812">Transmembrane</keyword>
<sequence>MSCFFVKDHVEATIREEIEKICWGCGLRLLLPSNAPIFKCGWCGAVTNQHAQKRKDKSLRWRRWRDRCFVSVVSLFMLCILCGGVWTVHPVVFSISYISGIFHCLVTAVLAVSTFTTFGLAAFRCAGRPPNIQWGSYPVVGKGDLEDYTFCLYCCKPKSPRSHHCRSCGMCIEDMDHHCPFIGNCVGATNHRHFIIFLISTLISTVYVTIMCSYAGWHIWPPLRFTSLAHPYILASGSTSRVVRELSHALLGSAMLLSTRGIILVYLIVSSVSVQIGLTILLWQQLCYIYEGQTYLSHLSSGADGGSGERDCQNLVRFFGCPYSFSRHLPIFRSSRKKHRK</sequence>
<dbReference type="EC" id="2.3.1.225" evidence="8"/>
<proteinExistence type="inferred from homology"/>
<evidence type="ECO:0000256" key="6">
    <source>
        <dbReference type="ARBA" id="ARBA00023136"/>
    </source>
</evidence>
<comment type="domain">
    <text evidence="8">The DHHC domain is required for palmitoyltransferase activity.</text>
</comment>
<evidence type="ECO:0000256" key="3">
    <source>
        <dbReference type="ARBA" id="ARBA00022679"/>
    </source>
</evidence>
<accession>A0A059BG10</accession>
<feature type="transmembrane region" description="Helical" evidence="8">
    <location>
        <begin position="263"/>
        <end position="283"/>
    </location>
</feature>
<protein>
    <recommendedName>
        <fullName evidence="8">S-acyltransferase</fullName>
        <ecNumber evidence="8">2.3.1.225</ecNumber>
    </recommendedName>
    <alternativeName>
        <fullName evidence="8">Palmitoyltransferase</fullName>
    </alternativeName>
</protein>
<feature type="transmembrane region" description="Helical" evidence="8">
    <location>
        <begin position="100"/>
        <end position="123"/>
    </location>
</feature>
<evidence type="ECO:0000256" key="4">
    <source>
        <dbReference type="ARBA" id="ARBA00022692"/>
    </source>
</evidence>
<dbReference type="GO" id="GO:0006612">
    <property type="term" value="P:protein targeting to membrane"/>
    <property type="evidence" value="ECO:0000318"/>
    <property type="project" value="GO_Central"/>
</dbReference>
<dbReference type="Gramene" id="KCW65043">
    <property type="protein sequence ID" value="KCW65043"/>
    <property type="gene ID" value="EUGRSUZ_G02567"/>
</dbReference>
<dbReference type="OMA" id="MIYASIM"/>
<dbReference type="PROSITE" id="PS50216">
    <property type="entry name" value="DHHC"/>
    <property type="match status" value="1"/>
</dbReference>
<dbReference type="EMBL" id="KK198759">
    <property type="protein sequence ID" value="KCW65043.1"/>
    <property type="molecule type" value="Genomic_DNA"/>
</dbReference>
<gene>
    <name evidence="10" type="ORF">EUGRSUZ_G02567</name>
</gene>
<dbReference type="FunCoup" id="A0A059BG10">
    <property type="interactions" value="683"/>
</dbReference>
<feature type="domain" description="Palmitoyltransferase DHHC" evidence="9">
    <location>
        <begin position="148"/>
        <end position="298"/>
    </location>
</feature>
<dbReference type="InParanoid" id="A0A059BG10"/>
<evidence type="ECO:0000256" key="1">
    <source>
        <dbReference type="ARBA" id="ARBA00004127"/>
    </source>
</evidence>
<dbReference type="InterPro" id="IPR001594">
    <property type="entry name" value="Palmitoyltrfase_DHHC"/>
</dbReference>
<keyword evidence="7 8" id="KW-0012">Acyltransferase</keyword>
<evidence type="ECO:0000256" key="7">
    <source>
        <dbReference type="ARBA" id="ARBA00023315"/>
    </source>
</evidence>
<keyword evidence="5 8" id="KW-1133">Transmembrane helix</keyword>
<keyword evidence="3 8" id="KW-0808">Transferase</keyword>
<dbReference type="InterPro" id="IPR039859">
    <property type="entry name" value="PFA4/ZDH16/20/ERF2-like"/>
</dbReference>
<dbReference type="GO" id="GO:0005794">
    <property type="term" value="C:Golgi apparatus"/>
    <property type="evidence" value="ECO:0000318"/>
    <property type="project" value="GO_Central"/>
</dbReference>
<evidence type="ECO:0000313" key="10">
    <source>
        <dbReference type="EMBL" id="KCW65043.1"/>
    </source>
</evidence>
<dbReference type="AlphaFoldDB" id="A0A059BG10"/>
<reference evidence="10" key="1">
    <citation type="submission" date="2013-07" db="EMBL/GenBank/DDBJ databases">
        <title>The genome of Eucalyptus grandis.</title>
        <authorList>
            <person name="Schmutz J."/>
            <person name="Hayes R."/>
            <person name="Myburg A."/>
            <person name="Tuskan G."/>
            <person name="Grattapaglia D."/>
            <person name="Rokhsar D.S."/>
        </authorList>
    </citation>
    <scope>NUCLEOTIDE SEQUENCE</scope>
    <source>
        <tissue evidence="10">Leaf extractions</tissue>
    </source>
</reference>
<evidence type="ECO:0000256" key="5">
    <source>
        <dbReference type="ARBA" id="ARBA00022989"/>
    </source>
</evidence>
<evidence type="ECO:0000259" key="9">
    <source>
        <dbReference type="Pfam" id="PF01529"/>
    </source>
</evidence>
<keyword evidence="6 8" id="KW-0472">Membrane</keyword>
<evidence type="ECO:0000256" key="2">
    <source>
        <dbReference type="ARBA" id="ARBA00008574"/>
    </source>
</evidence>
<dbReference type="PANTHER" id="PTHR12246">
    <property type="entry name" value="PALMITOYLTRANSFERASE ZDHHC16"/>
    <property type="match status" value="1"/>
</dbReference>